<sequence length="427" mass="47038">MQHGVSSHSVGMWRHPLDKVGWDYAAPAYWEHLARTLERGLFDAVFLADELAPYNSFEDSSDATMRYAVQAPTHEPAALTPIITGATTHLGVGITLSTAFEHPYSMARRLSTFDHLSGGRIAWNIVGSYSPSEFAAYGQEMPDRSVRYERIAEYVDLCCQLWDSWQPDAIVADRATGVYAHPEKIREVVFEGKHFRCRGRHFVAPSPQGRPVLWQAGASEQGRAFAASIAEAVFAIQPTVESMRAYSDDIRRRVGEAGRDPETVKLYYGAQVIVGSTDSEAHEKAEYLRSLLRPEASLAMLSGQLGVDFSTFDPRTPLDEIPVPGIQGVKDALVASGAGDAVTIAEAADTYAFRFSMPQVIGAPTSVADQLEEFLDDGGADGFMLLATYTPGCFEEFVDLVVPELQRRGRYRTRYPGKTLRDNILGD</sequence>
<keyword evidence="1 6" id="KW-0285">Flavoprotein</keyword>
<comment type="caution">
    <text evidence="8">The sequence shown here is derived from an EMBL/GenBank/DDBJ whole genome shotgun (WGS) entry which is preliminary data.</text>
</comment>
<dbReference type="InterPro" id="IPR016215">
    <property type="entry name" value="NTA_MOA"/>
</dbReference>
<feature type="binding site" evidence="6">
    <location>
        <position position="49"/>
    </location>
    <ligand>
        <name>FMN</name>
        <dbReference type="ChEBI" id="CHEBI:58210"/>
    </ligand>
</feature>
<keyword evidence="9" id="KW-1185">Reference proteome</keyword>
<evidence type="ECO:0000256" key="6">
    <source>
        <dbReference type="PIRSR" id="PIRSR000337-1"/>
    </source>
</evidence>
<evidence type="ECO:0000256" key="2">
    <source>
        <dbReference type="ARBA" id="ARBA00022643"/>
    </source>
</evidence>
<evidence type="ECO:0000259" key="7">
    <source>
        <dbReference type="Pfam" id="PF00296"/>
    </source>
</evidence>
<dbReference type="GO" id="GO:0016705">
    <property type="term" value="F:oxidoreductase activity, acting on paired donors, with incorporation or reduction of molecular oxygen"/>
    <property type="evidence" value="ECO:0007669"/>
    <property type="project" value="InterPro"/>
</dbReference>
<comment type="similarity">
    <text evidence="5">Belongs to the NtaA/SnaA/DszA monooxygenase family.</text>
</comment>
<feature type="binding site" evidence="6">
    <location>
        <position position="95"/>
    </location>
    <ligand>
        <name>FMN</name>
        <dbReference type="ChEBI" id="CHEBI:58210"/>
    </ligand>
</feature>
<dbReference type="PANTHER" id="PTHR30011:SF16">
    <property type="entry name" value="C2H2 FINGER DOMAIN TRANSCRIPTION FACTOR (EUROFUNG)-RELATED"/>
    <property type="match status" value="1"/>
</dbReference>
<dbReference type="Pfam" id="PF00296">
    <property type="entry name" value="Bac_luciferase"/>
    <property type="match status" value="1"/>
</dbReference>
<keyword evidence="3" id="KW-0560">Oxidoreductase</keyword>
<dbReference type="PIRSF" id="PIRSF000337">
    <property type="entry name" value="NTA_MOA"/>
    <property type="match status" value="1"/>
</dbReference>
<dbReference type="AlphaFoldDB" id="A0A1E8Q224"/>
<dbReference type="InterPro" id="IPR036661">
    <property type="entry name" value="Luciferase-like_sf"/>
</dbReference>
<dbReference type="Gene3D" id="3.20.20.30">
    <property type="entry name" value="Luciferase-like domain"/>
    <property type="match status" value="1"/>
</dbReference>
<accession>A0A1E8Q224</accession>
<evidence type="ECO:0000256" key="4">
    <source>
        <dbReference type="ARBA" id="ARBA00023033"/>
    </source>
</evidence>
<dbReference type="InterPro" id="IPR051260">
    <property type="entry name" value="Diverse_substr_monoxygenases"/>
</dbReference>
<protein>
    <submittedName>
        <fullName evidence="8">Nitrilotriacetate monooxygenase</fullName>
    </submittedName>
</protein>
<dbReference type="SUPFAM" id="SSF51679">
    <property type="entry name" value="Bacterial luciferase-like"/>
    <property type="match status" value="1"/>
</dbReference>
<dbReference type="NCBIfam" id="TIGR03860">
    <property type="entry name" value="FMN_nitrolo"/>
    <property type="match status" value="1"/>
</dbReference>
<dbReference type="InterPro" id="IPR011251">
    <property type="entry name" value="Luciferase-like_dom"/>
</dbReference>
<keyword evidence="4 8" id="KW-0503">Monooxygenase</keyword>
<feature type="binding site" evidence="6">
    <location>
        <position position="219"/>
    </location>
    <ligand>
        <name>FMN</name>
        <dbReference type="ChEBI" id="CHEBI:58210"/>
    </ligand>
</feature>
<feature type="domain" description="Luciferase-like" evidence="7">
    <location>
        <begin position="26"/>
        <end position="379"/>
    </location>
</feature>
<reference evidence="8 9" key="1">
    <citation type="submission" date="2016-09" db="EMBL/GenBank/DDBJ databases">
        <title>genome sequence of Mycobacterium sp. 739 SCH.</title>
        <authorList>
            <person name="Greninger A.L."/>
            <person name="Qin X."/>
            <person name="Jerome K."/>
            <person name="Vora S."/>
            <person name="Quinn K."/>
        </authorList>
    </citation>
    <scope>NUCLEOTIDE SEQUENCE [LARGE SCALE GENOMIC DNA]</scope>
    <source>
        <strain evidence="8 9">SCH</strain>
    </source>
</reference>
<evidence type="ECO:0000256" key="1">
    <source>
        <dbReference type="ARBA" id="ARBA00022630"/>
    </source>
</evidence>
<evidence type="ECO:0000313" key="9">
    <source>
        <dbReference type="Proteomes" id="UP000178953"/>
    </source>
</evidence>
<evidence type="ECO:0000256" key="3">
    <source>
        <dbReference type="ARBA" id="ARBA00023002"/>
    </source>
</evidence>
<dbReference type="RefSeq" id="WP_070354228.1">
    <property type="nucleotide sequence ID" value="NZ_CP043474.1"/>
</dbReference>
<proteinExistence type="inferred from homology"/>
<evidence type="ECO:0000256" key="5">
    <source>
        <dbReference type="ARBA" id="ARBA00033748"/>
    </source>
</evidence>
<evidence type="ECO:0000313" key="8">
    <source>
        <dbReference type="EMBL" id="OFJ52602.1"/>
    </source>
</evidence>
<dbReference type="EMBL" id="MCHX01000037">
    <property type="protein sequence ID" value="OFJ52602.1"/>
    <property type="molecule type" value="Genomic_DNA"/>
</dbReference>
<feature type="binding site" evidence="6">
    <location>
        <position position="148"/>
    </location>
    <ligand>
        <name>FMN</name>
        <dbReference type="ChEBI" id="CHEBI:58210"/>
    </ligand>
</feature>
<dbReference type="GO" id="GO:0004497">
    <property type="term" value="F:monooxygenase activity"/>
    <property type="evidence" value="ECO:0007669"/>
    <property type="project" value="UniProtKB-KW"/>
</dbReference>
<dbReference type="Proteomes" id="UP000178953">
    <property type="component" value="Unassembled WGS sequence"/>
</dbReference>
<organism evidence="8 9">
    <name type="scientific">Mycolicibacterium grossiae</name>
    <dbReference type="NCBI Taxonomy" id="1552759"/>
    <lineage>
        <taxon>Bacteria</taxon>
        <taxon>Bacillati</taxon>
        <taxon>Actinomycetota</taxon>
        <taxon>Actinomycetes</taxon>
        <taxon>Mycobacteriales</taxon>
        <taxon>Mycobacteriaceae</taxon>
        <taxon>Mycolicibacterium</taxon>
    </lineage>
</organism>
<name>A0A1E8Q224_9MYCO</name>
<keyword evidence="2 6" id="KW-0288">FMN</keyword>
<gene>
    <name evidence="8" type="ORF">BEL07_16620</name>
</gene>
<dbReference type="PANTHER" id="PTHR30011">
    <property type="entry name" value="ALKANESULFONATE MONOOXYGENASE-RELATED"/>
    <property type="match status" value="1"/>
</dbReference>
<dbReference type="OrthoDB" id="8320141at2"/>